<dbReference type="InterPro" id="IPR051701">
    <property type="entry name" value="Mito_OM_Translocase_MSP1"/>
</dbReference>
<gene>
    <name evidence="3" type="ORF">POPTR_012G008800</name>
</gene>
<evidence type="ECO:0000313" key="4">
    <source>
        <dbReference type="Proteomes" id="UP000006729"/>
    </source>
</evidence>
<dbReference type="STRING" id="3694.A0A2K1Y708"/>
<protein>
    <submittedName>
        <fullName evidence="3">Uncharacterized protein</fullName>
    </submittedName>
</protein>
<dbReference type="PANTHER" id="PTHR45644:SF3">
    <property type="entry name" value="FI08533P-RELATED"/>
    <property type="match status" value="1"/>
</dbReference>
<dbReference type="Gene3D" id="3.40.50.300">
    <property type="entry name" value="P-loop containing nucleotide triphosphate hydrolases"/>
    <property type="match status" value="1"/>
</dbReference>
<organism evidence="3 4">
    <name type="scientific">Populus trichocarpa</name>
    <name type="common">Western balsam poplar</name>
    <name type="synonym">Populus balsamifera subsp. trichocarpa</name>
    <dbReference type="NCBI Taxonomy" id="3694"/>
    <lineage>
        <taxon>Eukaryota</taxon>
        <taxon>Viridiplantae</taxon>
        <taxon>Streptophyta</taxon>
        <taxon>Embryophyta</taxon>
        <taxon>Tracheophyta</taxon>
        <taxon>Spermatophyta</taxon>
        <taxon>Magnoliopsida</taxon>
        <taxon>eudicotyledons</taxon>
        <taxon>Gunneridae</taxon>
        <taxon>Pentapetalae</taxon>
        <taxon>rosids</taxon>
        <taxon>fabids</taxon>
        <taxon>Malpighiales</taxon>
        <taxon>Salicaceae</taxon>
        <taxon>Saliceae</taxon>
        <taxon>Populus</taxon>
    </lineage>
</organism>
<evidence type="ECO:0000256" key="2">
    <source>
        <dbReference type="ARBA" id="ARBA00022840"/>
    </source>
</evidence>
<dbReference type="EMBL" id="CM009301">
    <property type="protein sequence ID" value="PNT08815.1"/>
    <property type="molecule type" value="Genomic_DNA"/>
</dbReference>
<keyword evidence="2" id="KW-0067">ATP-binding</keyword>
<dbReference type="Proteomes" id="UP000006729">
    <property type="component" value="Chromosome 12"/>
</dbReference>
<sequence>MWPCSHVENIIDWNRGFRIYGRFNDHIDVEFESIGGLESIKQALYELVILHLRKPELFTHKKLLGPQKGVLLYGPL</sequence>
<dbReference type="PANTHER" id="PTHR45644">
    <property type="entry name" value="AAA ATPASE, PUTATIVE (AFU_ORTHOLOGUE AFUA_2G12920)-RELATED-RELATED"/>
    <property type="match status" value="1"/>
</dbReference>
<dbReference type="InParanoid" id="A0A2K1Y708"/>
<keyword evidence="4" id="KW-1185">Reference proteome</keyword>
<evidence type="ECO:0000313" key="3">
    <source>
        <dbReference type="EMBL" id="PNT08815.1"/>
    </source>
</evidence>
<dbReference type="SUPFAM" id="SSF52540">
    <property type="entry name" value="P-loop containing nucleoside triphosphate hydrolases"/>
    <property type="match status" value="1"/>
</dbReference>
<accession>A0A2K1Y708</accession>
<name>A0A2K1Y708_POPTR</name>
<dbReference type="AlphaFoldDB" id="A0A2K1Y708"/>
<reference evidence="3 4" key="1">
    <citation type="journal article" date="2006" name="Science">
        <title>The genome of black cottonwood, Populus trichocarpa (Torr. &amp; Gray).</title>
        <authorList>
            <person name="Tuskan G.A."/>
            <person name="Difazio S."/>
            <person name="Jansson S."/>
            <person name="Bohlmann J."/>
            <person name="Grigoriev I."/>
            <person name="Hellsten U."/>
            <person name="Putnam N."/>
            <person name="Ralph S."/>
            <person name="Rombauts S."/>
            <person name="Salamov A."/>
            <person name="Schein J."/>
            <person name="Sterck L."/>
            <person name="Aerts A."/>
            <person name="Bhalerao R.R."/>
            <person name="Bhalerao R.P."/>
            <person name="Blaudez D."/>
            <person name="Boerjan W."/>
            <person name="Brun A."/>
            <person name="Brunner A."/>
            <person name="Busov V."/>
            <person name="Campbell M."/>
            <person name="Carlson J."/>
            <person name="Chalot M."/>
            <person name="Chapman J."/>
            <person name="Chen G.L."/>
            <person name="Cooper D."/>
            <person name="Coutinho P.M."/>
            <person name="Couturier J."/>
            <person name="Covert S."/>
            <person name="Cronk Q."/>
            <person name="Cunningham R."/>
            <person name="Davis J."/>
            <person name="Degroeve S."/>
            <person name="Dejardin A."/>
            <person name="Depamphilis C."/>
            <person name="Detter J."/>
            <person name="Dirks B."/>
            <person name="Dubchak I."/>
            <person name="Duplessis S."/>
            <person name="Ehlting J."/>
            <person name="Ellis B."/>
            <person name="Gendler K."/>
            <person name="Goodstein D."/>
            <person name="Gribskov M."/>
            <person name="Grimwood J."/>
            <person name="Groover A."/>
            <person name="Gunter L."/>
            <person name="Hamberger B."/>
            <person name="Heinze B."/>
            <person name="Helariutta Y."/>
            <person name="Henrissat B."/>
            <person name="Holligan D."/>
            <person name="Holt R."/>
            <person name="Huang W."/>
            <person name="Islam-Faridi N."/>
            <person name="Jones S."/>
            <person name="Jones-Rhoades M."/>
            <person name="Jorgensen R."/>
            <person name="Joshi C."/>
            <person name="Kangasjarvi J."/>
            <person name="Karlsson J."/>
            <person name="Kelleher C."/>
            <person name="Kirkpatrick R."/>
            <person name="Kirst M."/>
            <person name="Kohler A."/>
            <person name="Kalluri U."/>
            <person name="Larimer F."/>
            <person name="Leebens-Mack J."/>
            <person name="Leple J.C."/>
            <person name="Locascio P."/>
            <person name="Lou Y."/>
            <person name="Lucas S."/>
            <person name="Martin F."/>
            <person name="Montanini B."/>
            <person name="Napoli C."/>
            <person name="Nelson D.R."/>
            <person name="Nelson C."/>
            <person name="Nieminen K."/>
            <person name="Nilsson O."/>
            <person name="Pereda V."/>
            <person name="Peter G."/>
            <person name="Philippe R."/>
            <person name="Pilate G."/>
            <person name="Poliakov A."/>
            <person name="Razumovskaya J."/>
            <person name="Richardson P."/>
            <person name="Rinaldi C."/>
            <person name="Ritland K."/>
            <person name="Rouze P."/>
            <person name="Ryaboy D."/>
            <person name="Schmutz J."/>
            <person name="Schrader J."/>
            <person name="Segerman B."/>
            <person name="Shin H."/>
            <person name="Siddiqui A."/>
            <person name="Sterky F."/>
            <person name="Terry A."/>
            <person name="Tsai C.J."/>
            <person name="Uberbacher E."/>
            <person name="Unneberg P."/>
            <person name="Vahala J."/>
            <person name="Wall K."/>
            <person name="Wessler S."/>
            <person name="Yang G."/>
            <person name="Yin T."/>
            <person name="Douglas C."/>
            <person name="Marra M."/>
            <person name="Sandberg G."/>
            <person name="Van de Peer Y."/>
            <person name="Rokhsar D."/>
        </authorList>
    </citation>
    <scope>NUCLEOTIDE SEQUENCE [LARGE SCALE GENOMIC DNA]</scope>
    <source>
        <strain evidence="4">cv. Nisqually</strain>
    </source>
</reference>
<dbReference type="GO" id="GO:0005524">
    <property type="term" value="F:ATP binding"/>
    <property type="evidence" value="ECO:0007669"/>
    <property type="project" value="UniProtKB-KW"/>
</dbReference>
<dbReference type="InterPro" id="IPR027417">
    <property type="entry name" value="P-loop_NTPase"/>
</dbReference>
<proteinExistence type="predicted"/>
<evidence type="ECO:0000256" key="1">
    <source>
        <dbReference type="ARBA" id="ARBA00022741"/>
    </source>
</evidence>
<keyword evidence="1" id="KW-0547">Nucleotide-binding</keyword>